<proteinExistence type="predicted"/>
<dbReference type="OMA" id="NAHEWGS"/>
<protein>
    <recommendedName>
        <fullName evidence="3">Plac8 onzin related protein 3</fullName>
    </recommendedName>
</protein>
<reference evidence="1" key="2">
    <citation type="submission" date="2025-09" db="UniProtKB">
        <authorList>
            <consortium name="Ensembl"/>
        </authorList>
    </citation>
    <scope>IDENTIFICATION</scope>
</reference>
<evidence type="ECO:0008006" key="3">
    <source>
        <dbReference type="Google" id="ProtNLM"/>
    </source>
</evidence>
<name>A0A3Q4H8P3_NEOBR</name>
<evidence type="ECO:0000313" key="2">
    <source>
        <dbReference type="Proteomes" id="UP000261580"/>
    </source>
</evidence>
<sequence length="98" mass="10982">MTSKMVVRQPQPMMYSQESNEWSSGICDCCQDVPGCKCLLIIFKVYRGLLLCCARHTSGTMCRDCVLSTFCCACSWCQMSREMKSRNVSVVMVGAKNS</sequence>
<evidence type="ECO:0000313" key="1">
    <source>
        <dbReference type="Ensembl" id="ENSNBRP00000019280.1"/>
    </source>
</evidence>
<organism evidence="1 2">
    <name type="scientific">Neolamprologus brichardi</name>
    <name type="common">Fairy cichlid</name>
    <name type="synonym">Lamprologus brichardi</name>
    <dbReference type="NCBI Taxonomy" id="32507"/>
    <lineage>
        <taxon>Eukaryota</taxon>
        <taxon>Metazoa</taxon>
        <taxon>Chordata</taxon>
        <taxon>Craniata</taxon>
        <taxon>Vertebrata</taxon>
        <taxon>Euteleostomi</taxon>
        <taxon>Actinopterygii</taxon>
        <taxon>Neopterygii</taxon>
        <taxon>Teleostei</taxon>
        <taxon>Neoteleostei</taxon>
        <taxon>Acanthomorphata</taxon>
        <taxon>Ovalentaria</taxon>
        <taxon>Cichlomorphae</taxon>
        <taxon>Cichliformes</taxon>
        <taxon>Cichlidae</taxon>
        <taxon>African cichlids</taxon>
        <taxon>Pseudocrenilabrinae</taxon>
        <taxon>Lamprologini</taxon>
        <taxon>Neolamprologus</taxon>
    </lineage>
</organism>
<dbReference type="AlphaFoldDB" id="A0A3Q4H8P3"/>
<keyword evidence="2" id="KW-1185">Reference proteome</keyword>
<dbReference type="STRING" id="32507.ENSNBRP00000019280"/>
<dbReference type="Ensembl" id="ENSNBRT00000019792.1">
    <property type="protein sequence ID" value="ENSNBRP00000019280.1"/>
    <property type="gene ID" value="ENSNBRG00000014832.1"/>
</dbReference>
<accession>A0A3Q4H8P3</accession>
<dbReference type="Bgee" id="ENSNBRG00000014832">
    <property type="expression patterns" value="Expressed in zone of skin and 1 other cell type or tissue"/>
</dbReference>
<reference evidence="1" key="1">
    <citation type="submission" date="2025-08" db="UniProtKB">
        <authorList>
            <consortium name="Ensembl"/>
        </authorList>
    </citation>
    <scope>IDENTIFICATION</scope>
</reference>
<dbReference type="Proteomes" id="UP000261580">
    <property type="component" value="Unassembled WGS sequence"/>
</dbReference>